<dbReference type="InterPro" id="IPR000866">
    <property type="entry name" value="AhpC/TSA"/>
</dbReference>
<feature type="active site" description="Cysteine sulfenic acid (-SOH) intermediate; for peroxidase activity" evidence="15">
    <location>
        <position position="47"/>
    </location>
</feature>
<dbReference type="CDD" id="cd03015">
    <property type="entry name" value="PRX_Typ2cys"/>
    <property type="match status" value="1"/>
</dbReference>
<evidence type="ECO:0000259" key="17">
    <source>
        <dbReference type="PROSITE" id="PS51352"/>
    </source>
</evidence>
<protein>
    <recommendedName>
        <fullName evidence="5 16">Alkyl hydroperoxide reductase C</fullName>
        <ecNumber evidence="4 16">1.11.1.26</ecNumber>
    </recommendedName>
    <alternativeName>
        <fullName evidence="12 16">Peroxiredoxin</fullName>
    </alternativeName>
    <alternativeName>
        <fullName evidence="13 16">Thioredoxin peroxidase</fullName>
    </alternativeName>
</protein>
<evidence type="ECO:0000256" key="5">
    <source>
        <dbReference type="ARBA" id="ARBA00017462"/>
    </source>
</evidence>
<dbReference type="PANTHER" id="PTHR10681:SF121">
    <property type="entry name" value="ALKYL HYDROPEROXIDE REDUCTASE C"/>
    <property type="match status" value="1"/>
</dbReference>
<dbReference type="Pfam" id="PF00578">
    <property type="entry name" value="AhpC-TSA"/>
    <property type="match status" value="1"/>
</dbReference>
<dbReference type="OrthoDB" id="9812811at2"/>
<dbReference type="PROSITE" id="PS51352">
    <property type="entry name" value="THIOREDOXIN_2"/>
    <property type="match status" value="1"/>
</dbReference>
<dbReference type="Gene3D" id="3.40.30.10">
    <property type="entry name" value="Glutaredoxin"/>
    <property type="match status" value="1"/>
</dbReference>
<evidence type="ECO:0000256" key="8">
    <source>
        <dbReference type="ARBA" id="ARBA00022862"/>
    </source>
</evidence>
<gene>
    <name evidence="18" type="ORF">METUNv1_01276</name>
</gene>
<evidence type="ECO:0000256" key="14">
    <source>
        <dbReference type="ARBA" id="ARBA00047572"/>
    </source>
</evidence>
<keyword evidence="9 16" id="KW-0560">Oxidoreductase</keyword>
<dbReference type="Pfam" id="PF10417">
    <property type="entry name" value="1-cysPrx_C"/>
    <property type="match status" value="1"/>
</dbReference>
<evidence type="ECO:0000256" key="12">
    <source>
        <dbReference type="ARBA" id="ARBA00032077"/>
    </source>
</evidence>
<evidence type="ECO:0000256" key="9">
    <source>
        <dbReference type="ARBA" id="ARBA00023002"/>
    </source>
</evidence>
<dbReference type="InterPro" id="IPR036249">
    <property type="entry name" value="Thioredoxin-like_sf"/>
</dbReference>
<comment type="catalytic activity">
    <reaction evidence="14 16">
        <text>a hydroperoxide + NADH + H(+) = an alcohol + NAD(+) + H2O</text>
        <dbReference type="Rhea" id="RHEA:62628"/>
        <dbReference type="ChEBI" id="CHEBI:15377"/>
        <dbReference type="ChEBI" id="CHEBI:15378"/>
        <dbReference type="ChEBI" id="CHEBI:30879"/>
        <dbReference type="ChEBI" id="CHEBI:35924"/>
        <dbReference type="ChEBI" id="CHEBI:57540"/>
        <dbReference type="ChEBI" id="CHEBI:57945"/>
        <dbReference type="EC" id="1.11.1.26"/>
    </reaction>
</comment>
<dbReference type="AlphaFoldDB" id="F5RAB5"/>
<evidence type="ECO:0000313" key="19">
    <source>
        <dbReference type="Proteomes" id="UP000005019"/>
    </source>
</evidence>
<evidence type="ECO:0000256" key="13">
    <source>
        <dbReference type="ARBA" id="ARBA00032824"/>
    </source>
</evidence>
<dbReference type="InterPro" id="IPR050217">
    <property type="entry name" value="Peroxiredoxin"/>
</dbReference>
<dbReference type="GO" id="GO:0033554">
    <property type="term" value="P:cellular response to stress"/>
    <property type="evidence" value="ECO:0007669"/>
    <property type="project" value="TreeGrafter"/>
</dbReference>
<feature type="domain" description="Thioredoxin" evidence="17">
    <location>
        <begin position="2"/>
        <end position="157"/>
    </location>
</feature>
<evidence type="ECO:0000256" key="3">
    <source>
        <dbReference type="ARBA" id="ARBA00011654"/>
    </source>
</evidence>
<proteinExistence type="inferred from homology"/>
<dbReference type="FunFam" id="3.40.30.10:FF:000002">
    <property type="entry name" value="Alkyl hydroperoxide reductase C"/>
    <property type="match status" value="1"/>
</dbReference>
<evidence type="ECO:0000256" key="11">
    <source>
        <dbReference type="ARBA" id="ARBA00023284"/>
    </source>
</evidence>
<dbReference type="GO" id="GO:0008379">
    <property type="term" value="F:thioredoxin peroxidase activity"/>
    <property type="evidence" value="ECO:0007669"/>
    <property type="project" value="TreeGrafter"/>
</dbReference>
<comment type="similarity">
    <text evidence="2 16">Belongs to the peroxiredoxin family. AhpC/Prx1 subfamily.</text>
</comment>
<keyword evidence="8 16" id="KW-0049">Antioxidant</keyword>
<evidence type="ECO:0000256" key="16">
    <source>
        <dbReference type="RuleBase" id="RU366004"/>
    </source>
</evidence>
<evidence type="ECO:0000256" key="4">
    <source>
        <dbReference type="ARBA" id="ARBA00013021"/>
    </source>
</evidence>
<evidence type="ECO:0000256" key="7">
    <source>
        <dbReference type="ARBA" id="ARBA00022559"/>
    </source>
</evidence>
<evidence type="ECO:0000256" key="2">
    <source>
        <dbReference type="ARBA" id="ARBA00009796"/>
    </source>
</evidence>
<dbReference type="RefSeq" id="WP_008059925.1">
    <property type="nucleotide sequence ID" value="NZ_AFHG01000036.1"/>
</dbReference>
<evidence type="ECO:0000256" key="6">
    <source>
        <dbReference type="ARBA" id="ARBA00022490"/>
    </source>
</evidence>
<dbReference type="InterPro" id="IPR019479">
    <property type="entry name" value="Peroxiredoxin_C"/>
</dbReference>
<evidence type="ECO:0000256" key="15">
    <source>
        <dbReference type="PIRSR" id="PIRSR000239-1"/>
    </source>
</evidence>
<evidence type="ECO:0000256" key="1">
    <source>
        <dbReference type="ARBA" id="ARBA00004496"/>
    </source>
</evidence>
<dbReference type="eggNOG" id="COG0450">
    <property type="taxonomic scope" value="Bacteria"/>
</dbReference>
<dbReference type="GO" id="GO:0006979">
    <property type="term" value="P:response to oxidative stress"/>
    <property type="evidence" value="ECO:0007669"/>
    <property type="project" value="UniProtKB-UniRule"/>
</dbReference>
<evidence type="ECO:0000256" key="10">
    <source>
        <dbReference type="ARBA" id="ARBA00023157"/>
    </source>
</evidence>
<comment type="subunit">
    <text evidence="3">Homodimer; disulfide-linked, upon oxidation. 5 homodimers assemble to form a ring-like decamer.</text>
</comment>
<keyword evidence="10 16" id="KW-1015">Disulfide bond</keyword>
<dbReference type="PANTHER" id="PTHR10681">
    <property type="entry name" value="THIOREDOXIN PEROXIDASE"/>
    <property type="match status" value="1"/>
</dbReference>
<reference evidence="18 19" key="1">
    <citation type="journal article" date="2011" name="J. Bacteriol.">
        <title>Genome sequence of Methyloversatilis universalis FAM5T, a methylotrophic representative of the order Rhodocyclales.</title>
        <authorList>
            <person name="Kittichotirat W."/>
            <person name="Good N.M."/>
            <person name="Hall R."/>
            <person name="Bringel F."/>
            <person name="Lajus A."/>
            <person name="Medigue C."/>
            <person name="Smalley N.E."/>
            <person name="Beck D."/>
            <person name="Bumgarner R."/>
            <person name="Vuilleumier S."/>
            <person name="Kalyuzhnaya M.G."/>
        </authorList>
    </citation>
    <scope>NUCLEOTIDE SEQUENCE [LARGE SCALE GENOMIC DNA]</scope>
    <source>
        <strain evidence="19">ATCC BAA-1314 / JCM 13912 / FAM5</strain>
    </source>
</reference>
<organism evidence="18 19">
    <name type="scientific">Methyloversatilis universalis (strain ATCC BAA-1314 / DSM 25237 / JCM 13912 / CCUG 52030 / FAM5)</name>
    <dbReference type="NCBI Taxonomy" id="1000565"/>
    <lineage>
        <taxon>Bacteria</taxon>
        <taxon>Pseudomonadati</taxon>
        <taxon>Pseudomonadota</taxon>
        <taxon>Betaproteobacteria</taxon>
        <taxon>Nitrosomonadales</taxon>
        <taxon>Sterolibacteriaceae</taxon>
        <taxon>Methyloversatilis</taxon>
    </lineage>
</organism>
<name>F5RAB5_METUF</name>
<keyword evidence="19" id="KW-1185">Reference proteome</keyword>
<dbReference type="SUPFAM" id="SSF52833">
    <property type="entry name" value="Thioredoxin-like"/>
    <property type="match status" value="1"/>
</dbReference>
<dbReference type="EMBL" id="AFHG01000036">
    <property type="protein sequence ID" value="EGK72511.1"/>
    <property type="molecule type" value="Genomic_DNA"/>
</dbReference>
<keyword evidence="7 16" id="KW-0575">Peroxidase</keyword>
<dbReference type="PIRSF" id="PIRSF000239">
    <property type="entry name" value="AHPC"/>
    <property type="match status" value="1"/>
</dbReference>
<comment type="caution">
    <text evidence="18">The sequence shown here is derived from an EMBL/GenBank/DDBJ whole genome shotgun (WGS) entry which is preliminary data.</text>
</comment>
<evidence type="ECO:0000313" key="18">
    <source>
        <dbReference type="EMBL" id="EGK72511.1"/>
    </source>
</evidence>
<dbReference type="InterPro" id="IPR013766">
    <property type="entry name" value="Thioredoxin_domain"/>
</dbReference>
<dbReference type="NCBIfam" id="TIGR03137">
    <property type="entry name" value="AhpC"/>
    <property type="match status" value="1"/>
</dbReference>
<dbReference type="STRING" id="1000565.METUNv1_01276"/>
<dbReference type="EC" id="1.11.1.26" evidence="4 16"/>
<keyword evidence="11 16" id="KW-0676">Redox-active center</keyword>
<comment type="subcellular location">
    <subcellularLocation>
        <location evidence="1 16">Cytoplasm</location>
    </subcellularLocation>
</comment>
<comment type="function">
    <text evidence="16">Thiol-specific peroxidase that catalyzes the reduction of hydrogen peroxide and organic hydroperoxides to water and alcohols, respectively. Plays a role in cell protection against oxidative stress by detoxifying peroxides.</text>
</comment>
<dbReference type="GO" id="GO:0005829">
    <property type="term" value="C:cytosol"/>
    <property type="evidence" value="ECO:0007669"/>
    <property type="project" value="TreeGrafter"/>
</dbReference>
<dbReference type="GO" id="GO:0102039">
    <property type="term" value="F:NADH-dependent peroxiredoxin activity"/>
    <property type="evidence" value="ECO:0007669"/>
    <property type="project" value="UniProtKB-EC"/>
</dbReference>
<dbReference type="InterPro" id="IPR024706">
    <property type="entry name" value="Peroxiredoxin_AhpC-typ"/>
</dbReference>
<dbReference type="Proteomes" id="UP000005019">
    <property type="component" value="Unassembled WGS sequence"/>
</dbReference>
<dbReference type="GO" id="GO:0042744">
    <property type="term" value="P:hydrogen peroxide catabolic process"/>
    <property type="evidence" value="ECO:0007669"/>
    <property type="project" value="TreeGrafter"/>
</dbReference>
<dbReference type="GO" id="GO:0045454">
    <property type="term" value="P:cell redox homeostasis"/>
    <property type="evidence" value="ECO:0007669"/>
    <property type="project" value="TreeGrafter"/>
</dbReference>
<dbReference type="InterPro" id="IPR017559">
    <property type="entry name" value="AhpC"/>
</dbReference>
<accession>F5RAB5</accession>
<keyword evidence="6 16" id="KW-0963">Cytoplasm</keyword>
<sequence length="187" mass="20464">MSIINTAVQPFKANAFHNGKFITVTEESLKGKWSVLVFMPAAFTFNCPTEVEDAANNYGEFQKAGAEVYIVTTDTHFSHKVWHETSPAVGKAQFPLVGDPTHQLTRAFGVHIDEEGLALRGTFVINPEGVIKTAEIHDNAIARDMNETLRKLKAAQFVANNPGQVCPAKWKEGAQTLTPSLDLVGKI</sequence>